<protein>
    <submittedName>
        <fullName evidence="1">Uncharacterized protein</fullName>
    </submittedName>
</protein>
<dbReference type="EMBL" id="CADCVM010000437">
    <property type="protein sequence ID" value="CAA9526133.1"/>
    <property type="molecule type" value="Genomic_DNA"/>
</dbReference>
<proteinExistence type="predicted"/>
<sequence length="151" mass="15878">PGPARTLFAQRGAGMTAPRVLISIGPRMYAEALAFSVSQNRPHAEVSLLDPSEDLGAEARRARPHLIVANRVPREAREGAFWVEVTEPVAGQGARRLGAEISANGYSRTVGDVDTGHVLAALDRAEEQLLLGLGHAQVGGGSRGREGAPGR</sequence>
<gene>
    <name evidence="1" type="ORF">AVDCRST_MAG05-3967</name>
</gene>
<accession>A0A6J4TN12</accession>
<organism evidence="1">
    <name type="scientific">uncultured Rubrobacteraceae bacterium</name>
    <dbReference type="NCBI Taxonomy" id="349277"/>
    <lineage>
        <taxon>Bacteria</taxon>
        <taxon>Bacillati</taxon>
        <taxon>Actinomycetota</taxon>
        <taxon>Rubrobacteria</taxon>
        <taxon>Rubrobacterales</taxon>
        <taxon>Rubrobacteraceae</taxon>
        <taxon>environmental samples</taxon>
    </lineage>
</organism>
<name>A0A6J4TN12_9ACTN</name>
<reference evidence="1" key="1">
    <citation type="submission" date="2020-02" db="EMBL/GenBank/DDBJ databases">
        <authorList>
            <person name="Meier V. D."/>
        </authorList>
    </citation>
    <scope>NUCLEOTIDE SEQUENCE</scope>
    <source>
        <strain evidence="1">AVDCRST_MAG05</strain>
    </source>
</reference>
<dbReference type="AlphaFoldDB" id="A0A6J4TN12"/>
<evidence type="ECO:0000313" key="1">
    <source>
        <dbReference type="EMBL" id="CAA9526133.1"/>
    </source>
</evidence>
<feature type="non-terminal residue" evidence="1">
    <location>
        <position position="1"/>
    </location>
</feature>